<dbReference type="GO" id="GO:0030915">
    <property type="term" value="C:Smc5-Smc6 complex"/>
    <property type="evidence" value="ECO:0007669"/>
    <property type="project" value="InterPro"/>
</dbReference>
<feature type="domain" description="SP-RING-type" evidence="11">
    <location>
        <begin position="112"/>
        <end position="201"/>
    </location>
</feature>
<evidence type="ECO:0000256" key="5">
    <source>
        <dbReference type="ARBA" id="ARBA00022723"/>
    </source>
</evidence>
<organism evidence="12 13">
    <name type="scientific">Tritrichomonas foetus</name>
    <dbReference type="NCBI Taxonomy" id="1144522"/>
    <lineage>
        <taxon>Eukaryota</taxon>
        <taxon>Metamonada</taxon>
        <taxon>Parabasalia</taxon>
        <taxon>Tritrichomonadida</taxon>
        <taxon>Tritrichomonadidae</taxon>
        <taxon>Tritrichomonas</taxon>
    </lineage>
</organism>
<dbReference type="InterPro" id="IPR004181">
    <property type="entry name" value="Znf_MIZ"/>
</dbReference>
<dbReference type="SUPFAM" id="SSF57850">
    <property type="entry name" value="RING/U-box"/>
    <property type="match status" value="1"/>
</dbReference>
<evidence type="ECO:0000256" key="7">
    <source>
        <dbReference type="ARBA" id="ARBA00022786"/>
    </source>
</evidence>
<dbReference type="RefSeq" id="XP_068357963.1">
    <property type="nucleotide sequence ID" value="XM_068505667.1"/>
</dbReference>
<keyword evidence="7" id="KW-0833">Ubl conjugation pathway</keyword>
<keyword evidence="5" id="KW-0479">Metal-binding</keyword>
<sequence>MAFTTQNHTYILNQLQESINSCGDTWKYAKELEMPDIVAKSKQAFSSLIDLQQEFQIYTDILRGSNEGETYDEILHQVSNQLIMSRPILDAQKIQLMQARDGIDSGQNRDDNDEDVEFKGGDSTSGLICPITAKLPDHPVISTVCHHVYDRDAIFNYISQKNPRGYNHAVECPLSTCKSFITRDSIREDPEITRKVREAKKKEAEENDYEKL</sequence>
<dbReference type="GO" id="GO:0005634">
    <property type="term" value="C:nucleus"/>
    <property type="evidence" value="ECO:0007669"/>
    <property type="project" value="UniProtKB-SubCell"/>
</dbReference>
<evidence type="ECO:0000313" key="12">
    <source>
        <dbReference type="EMBL" id="OHT04827.1"/>
    </source>
</evidence>
<dbReference type="InterPro" id="IPR026846">
    <property type="entry name" value="Nse2(Mms21)"/>
</dbReference>
<dbReference type="Gene3D" id="3.30.40.10">
    <property type="entry name" value="Zinc/RING finger domain, C3HC4 (zinc finger)"/>
    <property type="match status" value="1"/>
</dbReference>
<comment type="subcellular location">
    <subcellularLocation>
        <location evidence="1">Nucleus</location>
    </subcellularLocation>
</comment>
<evidence type="ECO:0000256" key="10">
    <source>
        <dbReference type="PROSITE-ProRule" id="PRU00452"/>
    </source>
</evidence>
<evidence type="ECO:0000256" key="8">
    <source>
        <dbReference type="ARBA" id="ARBA00022833"/>
    </source>
</evidence>
<gene>
    <name evidence="12" type="ORF">TRFO_27619</name>
</gene>
<evidence type="ECO:0000256" key="2">
    <source>
        <dbReference type="ARBA" id="ARBA00004718"/>
    </source>
</evidence>
<evidence type="ECO:0000256" key="4">
    <source>
        <dbReference type="ARBA" id="ARBA00022679"/>
    </source>
</evidence>
<dbReference type="GO" id="GO:0016925">
    <property type="term" value="P:protein sumoylation"/>
    <property type="evidence" value="ECO:0007669"/>
    <property type="project" value="UniProtKB-UniPathway"/>
</dbReference>
<dbReference type="OrthoDB" id="756301at2759"/>
<dbReference type="GeneID" id="94840371"/>
<dbReference type="VEuPathDB" id="TrichDB:TRFO_27619"/>
<dbReference type="PANTHER" id="PTHR21330">
    <property type="entry name" value="E3 SUMO-PROTEIN LIGASE NSE2"/>
    <property type="match status" value="1"/>
</dbReference>
<dbReference type="UniPathway" id="UPA00886"/>
<reference evidence="12" key="1">
    <citation type="submission" date="2016-10" db="EMBL/GenBank/DDBJ databases">
        <authorList>
            <person name="Benchimol M."/>
            <person name="Almeida L.G."/>
            <person name="Vasconcelos A.T."/>
            <person name="Perreira-Neves A."/>
            <person name="Rosa I.A."/>
            <person name="Tasca T."/>
            <person name="Bogo M.R."/>
            <person name="de Souza W."/>
        </authorList>
    </citation>
    <scope>NUCLEOTIDE SEQUENCE [LARGE SCALE GENOMIC DNA]</scope>
    <source>
        <strain evidence="12">K</strain>
    </source>
</reference>
<dbReference type="Pfam" id="PF11789">
    <property type="entry name" value="zf-Nse"/>
    <property type="match status" value="1"/>
</dbReference>
<evidence type="ECO:0000256" key="1">
    <source>
        <dbReference type="ARBA" id="ARBA00004123"/>
    </source>
</evidence>
<keyword evidence="8" id="KW-0862">Zinc</keyword>
<comment type="similarity">
    <text evidence="3">Belongs to the NSE2 family.</text>
</comment>
<keyword evidence="6 10" id="KW-0863">Zinc-finger</keyword>
<dbReference type="GO" id="GO:0000724">
    <property type="term" value="P:double-strand break repair via homologous recombination"/>
    <property type="evidence" value="ECO:0007669"/>
    <property type="project" value="InterPro"/>
</dbReference>
<dbReference type="GO" id="GO:0008270">
    <property type="term" value="F:zinc ion binding"/>
    <property type="evidence" value="ECO:0007669"/>
    <property type="project" value="UniProtKB-KW"/>
</dbReference>
<dbReference type="GO" id="GO:0061665">
    <property type="term" value="F:SUMO ligase activity"/>
    <property type="evidence" value="ECO:0007669"/>
    <property type="project" value="TreeGrafter"/>
</dbReference>
<dbReference type="PROSITE" id="PS51044">
    <property type="entry name" value="ZF_SP_RING"/>
    <property type="match status" value="1"/>
</dbReference>
<name>A0A1J4K0Q0_9EUKA</name>
<comment type="pathway">
    <text evidence="2">Protein modification; protein sumoylation.</text>
</comment>
<protein>
    <recommendedName>
        <fullName evidence="11">SP-RING-type domain-containing protein</fullName>
    </recommendedName>
</protein>
<dbReference type="InterPro" id="IPR013083">
    <property type="entry name" value="Znf_RING/FYVE/PHD"/>
</dbReference>
<dbReference type="AlphaFoldDB" id="A0A1J4K0Q0"/>
<keyword evidence="4" id="KW-0808">Transferase</keyword>
<dbReference type="CDD" id="cd16651">
    <property type="entry name" value="SPL-RING_NSE2"/>
    <property type="match status" value="1"/>
</dbReference>
<keyword evidence="9" id="KW-0539">Nucleus</keyword>
<dbReference type="Proteomes" id="UP000179807">
    <property type="component" value="Unassembled WGS sequence"/>
</dbReference>
<comment type="caution">
    <text evidence="12">The sequence shown here is derived from an EMBL/GenBank/DDBJ whole genome shotgun (WGS) entry which is preliminary data.</text>
</comment>
<evidence type="ECO:0000256" key="6">
    <source>
        <dbReference type="ARBA" id="ARBA00022771"/>
    </source>
</evidence>
<proteinExistence type="inferred from homology"/>
<evidence type="ECO:0000256" key="3">
    <source>
        <dbReference type="ARBA" id="ARBA00008212"/>
    </source>
</evidence>
<evidence type="ECO:0000313" key="13">
    <source>
        <dbReference type="Proteomes" id="UP000179807"/>
    </source>
</evidence>
<dbReference type="EMBL" id="MLAK01000780">
    <property type="protein sequence ID" value="OHT04827.1"/>
    <property type="molecule type" value="Genomic_DNA"/>
</dbReference>
<dbReference type="PANTHER" id="PTHR21330:SF1">
    <property type="entry name" value="E3 SUMO-PROTEIN LIGASE NSE2"/>
    <property type="match status" value="1"/>
</dbReference>
<keyword evidence="13" id="KW-1185">Reference proteome</keyword>
<accession>A0A1J4K0Q0</accession>
<evidence type="ECO:0000259" key="11">
    <source>
        <dbReference type="PROSITE" id="PS51044"/>
    </source>
</evidence>
<evidence type="ECO:0000256" key="9">
    <source>
        <dbReference type="ARBA" id="ARBA00023242"/>
    </source>
</evidence>